<dbReference type="SUPFAM" id="SSF88723">
    <property type="entry name" value="PIN domain-like"/>
    <property type="match status" value="1"/>
</dbReference>
<comment type="caution">
    <text evidence="2">The sequence shown here is derived from an EMBL/GenBank/DDBJ whole genome shotgun (WGS) entry which is preliminary data.</text>
</comment>
<accession>A0A5C6A4U6</accession>
<proteinExistence type="predicted"/>
<protein>
    <recommendedName>
        <fullName evidence="1">PIN domain-containing protein</fullName>
    </recommendedName>
</protein>
<keyword evidence="3" id="KW-1185">Reference proteome</keyword>
<sequence length="166" mass="18218">MDKLYIETSVVSYATAWPSRDIAIAGLQQQARDWWANERHAFELVTSQLTLDEAGDGDPSAAADRLKLLDGLPLVDIDQNVEALAHRLIDAHTMPEKAMADAFHVAAAALGGVKYLLTLNCRHIANAHELPRIYNLLDAEGLGQLLICTPTEFLGNDDDDDQPDSR</sequence>
<evidence type="ECO:0000259" key="1">
    <source>
        <dbReference type="Pfam" id="PF01850"/>
    </source>
</evidence>
<dbReference type="InterPro" id="IPR002716">
    <property type="entry name" value="PIN_dom"/>
</dbReference>
<organism evidence="2 3">
    <name type="scientific">Neorhodopirellula pilleata</name>
    <dbReference type="NCBI Taxonomy" id="2714738"/>
    <lineage>
        <taxon>Bacteria</taxon>
        <taxon>Pseudomonadati</taxon>
        <taxon>Planctomycetota</taxon>
        <taxon>Planctomycetia</taxon>
        <taxon>Pirellulales</taxon>
        <taxon>Pirellulaceae</taxon>
        <taxon>Neorhodopirellula</taxon>
    </lineage>
</organism>
<evidence type="ECO:0000313" key="3">
    <source>
        <dbReference type="Proteomes" id="UP000316213"/>
    </source>
</evidence>
<dbReference type="AlphaFoldDB" id="A0A5C6A4U6"/>
<reference evidence="2 3" key="1">
    <citation type="submission" date="2019-02" db="EMBL/GenBank/DDBJ databases">
        <title>Deep-cultivation of Planctomycetes and their phenomic and genomic characterization uncovers novel biology.</title>
        <authorList>
            <person name="Wiegand S."/>
            <person name="Jogler M."/>
            <person name="Boedeker C."/>
            <person name="Pinto D."/>
            <person name="Vollmers J."/>
            <person name="Rivas-Marin E."/>
            <person name="Kohn T."/>
            <person name="Peeters S.H."/>
            <person name="Heuer A."/>
            <person name="Rast P."/>
            <person name="Oberbeckmann S."/>
            <person name="Bunk B."/>
            <person name="Jeske O."/>
            <person name="Meyerdierks A."/>
            <person name="Storesund J.E."/>
            <person name="Kallscheuer N."/>
            <person name="Luecker S."/>
            <person name="Lage O.M."/>
            <person name="Pohl T."/>
            <person name="Merkel B.J."/>
            <person name="Hornburger P."/>
            <person name="Mueller R.-W."/>
            <person name="Bruemmer F."/>
            <person name="Labrenz M."/>
            <person name="Spormann A.M."/>
            <person name="Op Den Camp H."/>
            <person name="Overmann J."/>
            <person name="Amann R."/>
            <person name="Jetten M.S.M."/>
            <person name="Mascher T."/>
            <person name="Medema M.H."/>
            <person name="Devos D.P."/>
            <person name="Kaster A.-K."/>
            <person name="Ovreas L."/>
            <person name="Rohde M."/>
            <person name="Galperin M.Y."/>
            <person name="Jogler C."/>
        </authorList>
    </citation>
    <scope>NUCLEOTIDE SEQUENCE [LARGE SCALE GENOMIC DNA]</scope>
    <source>
        <strain evidence="2 3">Pla100</strain>
    </source>
</reference>
<dbReference type="OrthoDB" id="5625074at2"/>
<dbReference type="CDD" id="cd18687">
    <property type="entry name" value="PIN_VapC-like"/>
    <property type="match status" value="1"/>
</dbReference>
<gene>
    <name evidence="2" type="ORF">Pla100_35100</name>
</gene>
<dbReference type="EMBL" id="SJPM01000007">
    <property type="protein sequence ID" value="TWT94934.1"/>
    <property type="molecule type" value="Genomic_DNA"/>
</dbReference>
<dbReference type="Proteomes" id="UP000316213">
    <property type="component" value="Unassembled WGS sequence"/>
</dbReference>
<evidence type="ECO:0000313" key="2">
    <source>
        <dbReference type="EMBL" id="TWT94934.1"/>
    </source>
</evidence>
<name>A0A5C6A4U6_9BACT</name>
<feature type="domain" description="PIN" evidence="1">
    <location>
        <begin position="5"/>
        <end position="120"/>
    </location>
</feature>
<dbReference type="InterPro" id="IPR029060">
    <property type="entry name" value="PIN-like_dom_sf"/>
</dbReference>
<dbReference type="RefSeq" id="WP_146578894.1">
    <property type="nucleotide sequence ID" value="NZ_SJPM01000007.1"/>
</dbReference>
<dbReference type="Pfam" id="PF01850">
    <property type="entry name" value="PIN"/>
    <property type="match status" value="1"/>
</dbReference>